<sequence>MFLHLVPKIPHPMGNLCTLDSVSVPELSLRLTGNDLVAMRPYQAGASFIDIPGNVRYALEMAAFSKAVTPDAVSYEDNKNALVRQYSNLGKSSFFAGGILALIGLLILSCVRRLNQRVKFLNSFAYK</sequence>
<feature type="transmembrane region" description="Helical" evidence="1">
    <location>
        <begin position="92"/>
        <end position="111"/>
    </location>
</feature>
<evidence type="ECO:0000256" key="1">
    <source>
        <dbReference type="SAM" id="Phobius"/>
    </source>
</evidence>
<dbReference type="EMBL" id="MG874042">
    <property type="protein sequence ID" value="AWH67314.1"/>
    <property type="molecule type" value="Genomic_DNA"/>
</dbReference>
<dbReference type="AlphaFoldDB" id="A0A2S1Q658"/>
<proteinExistence type="predicted"/>
<name>A0A2S1Q658_SALSP</name>
<organism evidence="2">
    <name type="scientific">Salmonella sp</name>
    <dbReference type="NCBI Taxonomy" id="599"/>
    <lineage>
        <taxon>Bacteria</taxon>
        <taxon>Pseudomonadati</taxon>
        <taxon>Pseudomonadota</taxon>
        <taxon>Gammaproteobacteria</taxon>
        <taxon>Enterobacterales</taxon>
        <taxon>Enterobacteriaceae</taxon>
        <taxon>Salmonella</taxon>
    </lineage>
</organism>
<keyword evidence="2" id="KW-0614">Plasmid</keyword>
<protein>
    <submittedName>
        <fullName evidence="2">Uncharacterized protein</fullName>
    </submittedName>
</protein>
<geneLocation type="plasmid" evidence="2">
    <name>pSa4-CIP</name>
</geneLocation>
<dbReference type="RefSeq" id="WP_000478450.1">
    <property type="nucleotide sequence ID" value="NZ_MG874042.1"/>
</dbReference>
<keyword evidence="1" id="KW-0472">Membrane</keyword>
<accession>A0A2S1Q658</accession>
<keyword evidence="1" id="KW-0812">Transmembrane</keyword>
<evidence type="ECO:0000313" key="2">
    <source>
        <dbReference type="EMBL" id="AWH67314.1"/>
    </source>
</evidence>
<reference evidence="2" key="1">
    <citation type="submission" date="2018-01" db="EMBL/GenBank/DDBJ databases">
        <title>Emergence and transmission of novel conjugative plasmids that encode ciprofloxacin resistance in Salmonella Conjugative ciprofloxacin resistance plasmid.</title>
        <authorList>
            <person name="Chen K."/>
            <person name="Chen S."/>
        </authorList>
    </citation>
    <scope>NUCLEOTIDE SEQUENCE</scope>
    <source>
        <strain evidence="2">Sa4</strain>
        <plasmid evidence="2">pSa4-CIP</plasmid>
    </source>
</reference>
<keyword evidence="1" id="KW-1133">Transmembrane helix</keyword>